<dbReference type="EMBL" id="JARGEQ010000092">
    <property type="protein sequence ID" value="MDF1586695.1"/>
    <property type="molecule type" value="Genomic_DNA"/>
</dbReference>
<dbReference type="GO" id="GO:0016787">
    <property type="term" value="F:hydrolase activity"/>
    <property type="evidence" value="ECO:0007669"/>
    <property type="project" value="UniProtKB-KW"/>
</dbReference>
<sequence>MGRHVEFTQHRVKLPDGRRVLVAEYGRRSAVPVVYLHGFLGSRLEPLAADGLDGNVIAVDRPGYGGSDAQPLLSLRAFGEDLAATLDALGVDRCALVGVSAGAPFAVAAGAVLGRRAVRCVLASAVGSKKAIRSGGGTVRVMRGLRRGPRLVRLLAPRLLRDARRHGLDLRLVRLALRGERGCIAPAVDQAQLARALTASLREGCRRGVAGPLADLRLLTRRWDVAPDALRVPVLVLHGAADRVVPAAHAHWYGSVLPQVRVEIVPGAGHVSLVVNGAQRIMAAALGEQGPVTAP</sequence>
<feature type="domain" description="AB hydrolase-1" evidence="1">
    <location>
        <begin position="32"/>
        <end position="275"/>
    </location>
</feature>
<proteinExistence type="predicted"/>
<dbReference type="RefSeq" id="WP_327789113.1">
    <property type="nucleotide sequence ID" value="NZ_JARGEQ010000092.1"/>
</dbReference>
<dbReference type="Gene3D" id="3.40.50.1820">
    <property type="entry name" value="alpha/beta hydrolase"/>
    <property type="match status" value="1"/>
</dbReference>
<dbReference type="InterPro" id="IPR029058">
    <property type="entry name" value="AB_hydrolase_fold"/>
</dbReference>
<keyword evidence="2" id="KW-0378">Hydrolase</keyword>
<evidence type="ECO:0000313" key="3">
    <source>
        <dbReference type="Proteomes" id="UP001301140"/>
    </source>
</evidence>
<dbReference type="InterPro" id="IPR050471">
    <property type="entry name" value="AB_hydrolase"/>
</dbReference>
<accession>A0AAP3XRP1</accession>
<protein>
    <submittedName>
        <fullName evidence="2">Alpha/beta fold hydrolase</fullName>
    </submittedName>
</protein>
<dbReference type="AlphaFoldDB" id="A0AAP3XRP1"/>
<dbReference type="PANTHER" id="PTHR43433:SF10">
    <property type="entry name" value="AB HYDROLASE-1 DOMAIN-CONTAINING PROTEIN"/>
    <property type="match status" value="1"/>
</dbReference>
<keyword evidence="3" id="KW-1185">Reference proteome</keyword>
<organism evidence="2 3">
    <name type="scientific">Marinimicrococcus flavescens</name>
    <dbReference type="NCBI Taxonomy" id="3031815"/>
    <lineage>
        <taxon>Bacteria</taxon>
        <taxon>Pseudomonadati</taxon>
        <taxon>Pseudomonadota</taxon>
        <taxon>Alphaproteobacteria</taxon>
        <taxon>Geminicoccales</taxon>
        <taxon>Geminicoccaceae</taxon>
        <taxon>Marinimicrococcus</taxon>
    </lineage>
</organism>
<dbReference type="Pfam" id="PF00561">
    <property type="entry name" value="Abhydrolase_1"/>
    <property type="match status" value="1"/>
</dbReference>
<dbReference type="PRINTS" id="PR00111">
    <property type="entry name" value="ABHYDROLASE"/>
</dbReference>
<reference evidence="2 3" key="1">
    <citation type="submission" date="2023-03" db="EMBL/GenBank/DDBJ databases">
        <title>YIM 152171 draft genome.</title>
        <authorList>
            <person name="Yang Z."/>
        </authorList>
    </citation>
    <scope>NUCLEOTIDE SEQUENCE [LARGE SCALE GENOMIC DNA]</scope>
    <source>
        <strain evidence="2 3">YIM 152171</strain>
    </source>
</reference>
<dbReference type="PANTHER" id="PTHR43433">
    <property type="entry name" value="HYDROLASE, ALPHA/BETA FOLD FAMILY PROTEIN"/>
    <property type="match status" value="1"/>
</dbReference>
<evidence type="ECO:0000313" key="2">
    <source>
        <dbReference type="EMBL" id="MDF1586695.1"/>
    </source>
</evidence>
<dbReference type="InterPro" id="IPR000073">
    <property type="entry name" value="AB_hydrolase_1"/>
</dbReference>
<dbReference type="SUPFAM" id="SSF53474">
    <property type="entry name" value="alpha/beta-Hydrolases"/>
    <property type="match status" value="1"/>
</dbReference>
<dbReference type="Proteomes" id="UP001301140">
    <property type="component" value="Unassembled WGS sequence"/>
</dbReference>
<comment type="caution">
    <text evidence="2">The sequence shown here is derived from an EMBL/GenBank/DDBJ whole genome shotgun (WGS) entry which is preliminary data.</text>
</comment>
<evidence type="ECO:0000259" key="1">
    <source>
        <dbReference type="Pfam" id="PF00561"/>
    </source>
</evidence>
<gene>
    <name evidence="2" type="ORF">PZ740_09910</name>
</gene>
<name>A0AAP3XRP1_9PROT</name>